<dbReference type="PANTHER" id="PTHR45737">
    <property type="entry name" value="VON WILLEBRAND FACTOR A DOMAIN-CONTAINING PROTEIN 5A"/>
    <property type="match status" value="1"/>
</dbReference>
<dbReference type="Proteomes" id="UP001345963">
    <property type="component" value="Unassembled WGS sequence"/>
</dbReference>
<evidence type="ECO:0000313" key="2">
    <source>
        <dbReference type="Proteomes" id="UP001345963"/>
    </source>
</evidence>
<evidence type="ECO:0008006" key="3">
    <source>
        <dbReference type="Google" id="ProtNLM"/>
    </source>
</evidence>
<comment type="caution">
    <text evidence="1">The sequence shown here is derived from an EMBL/GenBank/DDBJ whole genome shotgun (WGS) entry which is preliminary data.</text>
</comment>
<dbReference type="SUPFAM" id="SSF53300">
    <property type="entry name" value="vWA-like"/>
    <property type="match status" value="1"/>
</dbReference>
<evidence type="ECO:0000313" key="1">
    <source>
        <dbReference type="EMBL" id="MED6246754.1"/>
    </source>
</evidence>
<dbReference type="EMBL" id="JAHUTI010044423">
    <property type="protein sequence ID" value="MED6246754.1"/>
    <property type="molecule type" value="Genomic_DNA"/>
</dbReference>
<reference evidence="1 2" key="1">
    <citation type="submission" date="2021-07" db="EMBL/GenBank/DDBJ databases">
        <authorList>
            <person name="Palmer J.M."/>
        </authorList>
    </citation>
    <scope>NUCLEOTIDE SEQUENCE [LARGE SCALE GENOMIC DNA]</scope>
    <source>
        <strain evidence="1 2">AT_MEX2019</strain>
        <tissue evidence="1">Muscle</tissue>
    </source>
</reference>
<keyword evidence="2" id="KW-1185">Reference proteome</keyword>
<gene>
    <name evidence="1" type="ORF">ATANTOWER_023014</name>
</gene>
<sequence length="99" mass="11338">MEDALKKVEKMEADLGGTEILEPLKDIYSKQSIPSHPRQLFVFTDGEVGNTKDAIDLVRKNSDSHRVDRLALWKMWGFESCSNSLSPHMFCQAKRLSRQ</sequence>
<protein>
    <recommendedName>
        <fullName evidence="3">VWFA domain-containing protein</fullName>
    </recommendedName>
</protein>
<dbReference type="InterPro" id="IPR036465">
    <property type="entry name" value="vWFA_dom_sf"/>
</dbReference>
<name>A0ABU7B939_9TELE</name>
<dbReference type="PANTHER" id="PTHR45737:SF6">
    <property type="entry name" value="VON WILLEBRAND FACTOR A DOMAIN-CONTAINING PROTEIN 5A"/>
    <property type="match status" value="1"/>
</dbReference>
<organism evidence="1 2">
    <name type="scientific">Ataeniobius toweri</name>
    <dbReference type="NCBI Taxonomy" id="208326"/>
    <lineage>
        <taxon>Eukaryota</taxon>
        <taxon>Metazoa</taxon>
        <taxon>Chordata</taxon>
        <taxon>Craniata</taxon>
        <taxon>Vertebrata</taxon>
        <taxon>Euteleostomi</taxon>
        <taxon>Actinopterygii</taxon>
        <taxon>Neopterygii</taxon>
        <taxon>Teleostei</taxon>
        <taxon>Neoteleostei</taxon>
        <taxon>Acanthomorphata</taxon>
        <taxon>Ovalentaria</taxon>
        <taxon>Atherinomorphae</taxon>
        <taxon>Cyprinodontiformes</taxon>
        <taxon>Goodeidae</taxon>
        <taxon>Ataeniobius</taxon>
    </lineage>
</organism>
<accession>A0ABU7B939</accession>
<proteinExistence type="predicted"/>